<dbReference type="Pfam" id="PF00903">
    <property type="entry name" value="Glyoxalase"/>
    <property type="match status" value="1"/>
</dbReference>
<dbReference type="Proteomes" id="UP000295075">
    <property type="component" value="Unassembled WGS sequence"/>
</dbReference>
<sequence length="180" mass="19032">MPGLPATGLVSARGRRSATAIWHLGRRHKEASAKGQPSDDGLGAWHAGTMVAVAQINVIVADLERSRAFYALLGVTFSARNRHGDGVAEAWVSTNTGVTIVLHSTAFAAWWDETAPQPAAGGPQMDLELESPAQLDEVVAKLTAIGATLVKPPTDMPWGQRFSIVLDPDGHRIGLKAPAQ</sequence>
<protein>
    <recommendedName>
        <fullName evidence="1">VOC domain-containing protein</fullName>
    </recommendedName>
</protein>
<dbReference type="PROSITE" id="PS51819">
    <property type="entry name" value="VOC"/>
    <property type="match status" value="1"/>
</dbReference>
<evidence type="ECO:0000313" key="3">
    <source>
        <dbReference type="Proteomes" id="UP000295075"/>
    </source>
</evidence>
<dbReference type="Gene3D" id="3.10.180.10">
    <property type="entry name" value="2,3-Dihydroxybiphenyl 1,2-Dioxygenase, domain 1"/>
    <property type="match status" value="1"/>
</dbReference>
<dbReference type="OrthoDB" id="9798430at2"/>
<dbReference type="PANTHER" id="PTHR36503:SF3">
    <property type="entry name" value="BLR0126 PROTEIN"/>
    <property type="match status" value="1"/>
</dbReference>
<dbReference type="InterPro" id="IPR029068">
    <property type="entry name" value="Glyas_Bleomycin-R_OHBP_Dase"/>
</dbReference>
<keyword evidence="3" id="KW-1185">Reference proteome</keyword>
<organism evidence="2 3">
    <name type="scientific">Kribbella albertanoniae</name>
    <dbReference type="NCBI Taxonomy" id="1266829"/>
    <lineage>
        <taxon>Bacteria</taxon>
        <taxon>Bacillati</taxon>
        <taxon>Actinomycetota</taxon>
        <taxon>Actinomycetes</taxon>
        <taxon>Propionibacteriales</taxon>
        <taxon>Kribbellaceae</taxon>
        <taxon>Kribbella</taxon>
    </lineage>
</organism>
<dbReference type="AlphaFoldDB" id="A0A4R4PS64"/>
<dbReference type="InterPro" id="IPR037523">
    <property type="entry name" value="VOC_core"/>
</dbReference>
<evidence type="ECO:0000259" key="1">
    <source>
        <dbReference type="PROSITE" id="PS51819"/>
    </source>
</evidence>
<proteinExistence type="predicted"/>
<dbReference type="EMBL" id="SMKA01000128">
    <property type="protein sequence ID" value="TDC25128.1"/>
    <property type="molecule type" value="Genomic_DNA"/>
</dbReference>
<gene>
    <name evidence="2" type="ORF">E1261_24835</name>
</gene>
<comment type="caution">
    <text evidence="2">The sequence shown here is derived from an EMBL/GenBank/DDBJ whole genome shotgun (WGS) entry which is preliminary data.</text>
</comment>
<name>A0A4R4PS64_9ACTN</name>
<dbReference type="SUPFAM" id="SSF54593">
    <property type="entry name" value="Glyoxalase/Bleomycin resistance protein/Dihydroxybiphenyl dioxygenase"/>
    <property type="match status" value="1"/>
</dbReference>
<dbReference type="PANTHER" id="PTHR36503">
    <property type="entry name" value="BLR2520 PROTEIN"/>
    <property type="match status" value="1"/>
</dbReference>
<dbReference type="InterPro" id="IPR004360">
    <property type="entry name" value="Glyas_Fos-R_dOase_dom"/>
</dbReference>
<evidence type="ECO:0000313" key="2">
    <source>
        <dbReference type="EMBL" id="TDC25128.1"/>
    </source>
</evidence>
<accession>A0A4R4PS64</accession>
<reference evidence="2 3" key="1">
    <citation type="submission" date="2019-03" db="EMBL/GenBank/DDBJ databases">
        <title>Draft genome sequences of novel Actinobacteria.</title>
        <authorList>
            <person name="Sahin N."/>
            <person name="Ay H."/>
            <person name="Saygin H."/>
        </authorList>
    </citation>
    <scope>NUCLEOTIDE SEQUENCE [LARGE SCALE GENOMIC DNA]</scope>
    <source>
        <strain evidence="2 3">JCM 30547</strain>
    </source>
</reference>
<feature type="domain" description="VOC" evidence="1">
    <location>
        <begin position="52"/>
        <end position="178"/>
    </location>
</feature>